<dbReference type="PANTHER" id="PTHR32341">
    <property type="entry name" value="INTERFERON-INDUCIBLE GTPASE"/>
    <property type="match status" value="1"/>
</dbReference>
<dbReference type="GO" id="GO:0016787">
    <property type="term" value="F:hydrolase activity"/>
    <property type="evidence" value="ECO:0007669"/>
    <property type="project" value="UniProtKB-KW"/>
</dbReference>
<evidence type="ECO:0000256" key="1">
    <source>
        <dbReference type="ARBA" id="ARBA00005429"/>
    </source>
</evidence>
<feature type="region of interest" description="Disordered" evidence="5">
    <location>
        <begin position="87"/>
        <end position="133"/>
    </location>
</feature>
<feature type="compositionally biased region" description="Basic and acidic residues" evidence="5">
    <location>
        <begin position="43"/>
        <end position="55"/>
    </location>
</feature>
<keyword evidence="3" id="KW-0378">Hydrolase</keyword>
<keyword evidence="2" id="KW-0547">Nucleotide-binding</keyword>
<keyword evidence="8" id="KW-1185">Reference proteome</keyword>
<feature type="domain" description="IRG-type G" evidence="6">
    <location>
        <begin position="182"/>
        <end position="360"/>
    </location>
</feature>
<evidence type="ECO:0000256" key="3">
    <source>
        <dbReference type="ARBA" id="ARBA00022801"/>
    </source>
</evidence>
<evidence type="ECO:0000313" key="8">
    <source>
        <dbReference type="Proteomes" id="UP000001307"/>
    </source>
</evidence>
<sequence>MLLVSNPGLALIGSPPGKTKLNAIEEEPEEIKTFKVFNEGKEKTKTVAKLDRSSIENDSGCDDDTESFDYRSKKIAEARRMKAITGNVSDSTEDLSGSESTTAVSNSSKTAQSGHNSDSGNSTENSVASTESVLSLHPDDLDFDEKCTSALAKNIVKSNNSQCILAVKEYARDKLVQAVNGYKVRIAIIGELGAGKTTLIKEIFGGGPLKEAKASKDKPTTSYKYPNHKNITFTEIPHVSSTRRADREEYMKNMKLYNFDLVLLLTDSHIREWSMWLGRQFNEKEIPFFYVRTKIDKTTAEDQAKFPRTYCEDRLVSRVRQRCKDSINTGKVKNTKAYVVSARNKDKWDFRALVQALGDELPKNKRRSLNICLPALTPHIIHEKQKAHAARIWMVAAISVASGVMDIPGFALSADVELLRRECHNYKHSFGITDAIMHKLCVDESNPALEAAWDLIFYDSGIHSILRQASIEIDPTDLLKFEKKVPLLGGGISFPATCSTLRFILQELAAMALRYVSQDLDECDSLDDEDTLSDISDMSDR</sequence>
<keyword evidence="4" id="KW-0342">GTP-binding</keyword>
<dbReference type="InterPro" id="IPR027417">
    <property type="entry name" value="P-loop_NTPase"/>
</dbReference>
<dbReference type="Proteomes" id="UP000001307">
    <property type="component" value="Unassembled WGS sequence"/>
</dbReference>
<organism evidence="7">
    <name type="scientific">Oikopleura dioica</name>
    <name type="common">Tunicate</name>
    <dbReference type="NCBI Taxonomy" id="34765"/>
    <lineage>
        <taxon>Eukaryota</taxon>
        <taxon>Metazoa</taxon>
        <taxon>Chordata</taxon>
        <taxon>Tunicata</taxon>
        <taxon>Appendicularia</taxon>
        <taxon>Copelata</taxon>
        <taxon>Oikopleuridae</taxon>
        <taxon>Oikopleura</taxon>
    </lineage>
</organism>
<reference evidence="7" key="1">
    <citation type="journal article" date="2010" name="Science">
        <title>Plasticity of animal genome architecture unmasked by rapid evolution of a pelagic tunicate.</title>
        <authorList>
            <person name="Denoeud F."/>
            <person name="Henriet S."/>
            <person name="Mungpakdee S."/>
            <person name="Aury J.M."/>
            <person name="Da Silva C."/>
            <person name="Brinkmann H."/>
            <person name="Mikhaleva J."/>
            <person name="Olsen L.C."/>
            <person name="Jubin C."/>
            <person name="Canestro C."/>
            <person name="Bouquet J.M."/>
            <person name="Danks G."/>
            <person name="Poulain J."/>
            <person name="Campsteijn C."/>
            <person name="Adamski M."/>
            <person name="Cross I."/>
            <person name="Yadetie F."/>
            <person name="Muffato M."/>
            <person name="Louis A."/>
            <person name="Butcher S."/>
            <person name="Tsagkogeorga G."/>
            <person name="Konrad A."/>
            <person name="Singh S."/>
            <person name="Jensen M.F."/>
            <person name="Cong E.H."/>
            <person name="Eikeseth-Otteraa H."/>
            <person name="Noel B."/>
            <person name="Anthouard V."/>
            <person name="Porcel B.M."/>
            <person name="Kachouri-Lafond R."/>
            <person name="Nishino A."/>
            <person name="Ugolini M."/>
            <person name="Chourrout P."/>
            <person name="Nishida H."/>
            <person name="Aasland R."/>
            <person name="Huzurbazar S."/>
            <person name="Westhof E."/>
            <person name="Delsuc F."/>
            <person name="Lehrach H."/>
            <person name="Reinhardt R."/>
            <person name="Weissenbach J."/>
            <person name="Roy S.W."/>
            <person name="Artiguenave F."/>
            <person name="Postlethwait J.H."/>
            <person name="Manak J.R."/>
            <person name="Thompson E.M."/>
            <person name="Jaillon O."/>
            <person name="Du Pasquier L."/>
            <person name="Boudinot P."/>
            <person name="Liberles D.A."/>
            <person name="Volff J.N."/>
            <person name="Philippe H."/>
            <person name="Lenhard B."/>
            <person name="Roest Crollius H."/>
            <person name="Wincker P."/>
            <person name="Chourrout D."/>
        </authorList>
    </citation>
    <scope>NUCLEOTIDE SEQUENCE [LARGE SCALE GENOMIC DNA]</scope>
</reference>
<evidence type="ECO:0000313" key="7">
    <source>
        <dbReference type="EMBL" id="CBY20054.1"/>
    </source>
</evidence>
<evidence type="ECO:0000256" key="2">
    <source>
        <dbReference type="ARBA" id="ARBA00022741"/>
    </source>
</evidence>
<evidence type="ECO:0000259" key="6">
    <source>
        <dbReference type="PROSITE" id="PS51716"/>
    </source>
</evidence>
<gene>
    <name evidence="7" type="ORF">GSOID_T00000036001</name>
</gene>
<dbReference type="InterPro" id="IPR007743">
    <property type="entry name" value="Immunity-related_GTPase-like"/>
</dbReference>
<dbReference type="GO" id="GO:0016020">
    <property type="term" value="C:membrane"/>
    <property type="evidence" value="ECO:0007669"/>
    <property type="project" value="InterPro"/>
</dbReference>
<dbReference type="PANTHER" id="PTHR32341:SF10">
    <property type="entry name" value="INTERFERON-INDUCIBLE GTPASE 5"/>
    <property type="match status" value="1"/>
</dbReference>
<comment type="similarity">
    <text evidence="1">Belongs to the TRAFAC class dynamin-like GTPase superfamily. IRG family.</text>
</comment>
<dbReference type="GO" id="GO:0005525">
    <property type="term" value="F:GTP binding"/>
    <property type="evidence" value="ECO:0007669"/>
    <property type="project" value="UniProtKB-KW"/>
</dbReference>
<evidence type="ECO:0000256" key="4">
    <source>
        <dbReference type="ARBA" id="ARBA00023134"/>
    </source>
</evidence>
<dbReference type="SUPFAM" id="SSF52540">
    <property type="entry name" value="P-loop containing nucleoside triphosphate hydrolases"/>
    <property type="match status" value="1"/>
</dbReference>
<dbReference type="InterPro" id="IPR030385">
    <property type="entry name" value="G_IRG_dom"/>
</dbReference>
<dbReference type="InterPro" id="IPR051515">
    <property type="entry name" value="IRG"/>
</dbReference>
<name>E4WQ70_OIKDI</name>
<accession>E4WQ70</accession>
<dbReference type="AlphaFoldDB" id="E4WQ70"/>
<evidence type="ECO:0000256" key="5">
    <source>
        <dbReference type="SAM" id="MobiDB-lite"/>
    </source>
</evidence>
<dbReference type="Pfam" id="PF05049">
    <property type="entry name" value="IIGP"/>
    <property type="match status" value="1"/>
</dbReference>
<dbReference type="OrthoDB" id="422720at2759"/>
<proteinExistence type="inferred from homology"/>
<dbReference type="EMBL" id="FN653015">
    <property type="protein sequence ID" value="CBY20054.1"/>
    <property type="molecule type" value="Genomic_DNA"/>
</dbReference>
<protein>
    <recommendedName>
        <fullName evidence="6">IRG-type G domain-containing protein</fullName>
    </recommendedName>
</protein>
<dbReference type="PROSITE" id="PS51716">
    <property type="entry name" value="G_IRG"/>
    <property type="match status" value="1"/>
</dbReference>
<dbReference type="Gene3D" id="3.40.50.300">
    <property type="entry name" value="P-loop containing nucleotide triphosphate hydrolases"/>
    <property type="match status" value="1"/>
</dbReference>
<feature type="region of interest" description="Disordered" evidence="5">
    <location>
        <begin position="43"/>
        <end position="67"/>
    </location>
</feature>
<dbReference type="InParanoid" id="E4WQ70"/>